<evidence type="ECO:0000256" key="10">
    <source>
        <dbReference type="SAM" id="SignalP"/>
    </source>
</evidence>
<dbReference type="InterPro" id="IPR050979">
    <property type="entry name" value="LD-transpeptidase"/>
</dbReference>
<dbReference type="SUPFAM" id="SSF141523">
    <property type="entry name" value="L,D-transpeptidase catalytic domain-like"/>
    <property type="match status" value="1"/>
</dbReference>
<feature type="active site" description="Nucleophile" evidence="9">
    <location>
        <position position="174"/>
    </location>
</feature>
<keyword evidence="10" id="KW-0732">Signal</keyword>
<dbReference type="RefSeq" id="WP_377817498.1">
    <property type="nucleotide sequence ID" value="NZ_JBHSLU010000063.1"/>
</dbReference>
<keyword evidence="3" id="KW-0328">Glycosyltransferase</keyword>
<evidence type="ECO:0000256" key="8">
    <source>
        <dbReference type="ARBA" id="ARBA00023316"/>
    </source>
</evidence>
<comment type="caution">
    <text evidence="12">The sequence shown here is derived from an EMBL/GenBank/DDBJ whole genome shotgun (WGS) entry which is preliminary data.</text>
</comment>
<evidence type="ECO:0000259" key="11">
    <source>
        <dbReference type="PROSITE" id="PS52029"/>
    </source>
</evidence>
<feature type="domain" description="L,D-TPase catalytic" evidence="11">
    <location>
        <begin position="69"/>
        <end position="198"/>
    </location>
</feature>
<dbReference type="Gene3D" id="2.40.440.10">
    <property type="entry name" value="L,D-transpeptidase catalytic domain-like"/>
    <property type="match status" value="1"/>
</dbReference>
<evidence type="ECO:0000313" key="13">
    <source>
        <dbReference type="Proteomes" id="UP001596060"/>
    </source>
</evidence>
<protein>
    <submittedName>
        <fullName evidence="12">L,D-transpeptidase</fullName>
        <ecNumber evidence="12">2.3.2.-</ecNumber>
    </submittedName>
</protein>
<dbReference type="PROSITE" id="PS52029">
    <property type="entry name" value="LD_TPASE"/>
    <property type="match status" value="1"/>
</dbReference>
<evidence type="ECO:0000256" key="1">
    <source>
        <dbReference type="ARBA" id="ARBA00004752"/>
    </source>
</evidence>
<evidence type="ECO:0000256" key="6">
    <source>
        <dbReference type="ARBA" id="ARBA00022960"/>
    </source>
</evidence>
<keyword evidence="12" id="KW-0012">Acyltransferase</keyword>
<evidence type="ECO:0000256" key="2">
    <source>
        <dbReference type="ARBA" id="ARBA00005992"/>
    </source>
</evidence>
<name>A0ABW0P649_9HYPH</name>
<evidence type="ECO:0000313" key="12">
    <source>
        <dbReference type="EMBL" id="MFC5507567.1"/>
    </source>
</evidence>
<keyword evidence="4 12" id="KW-0808">Transferase</keyword>
<dbReference type="PANTHER" id="PTHR30582">
    <property type="entry name" value="L,D-TRANSPEPTIDASE"/>
    <property type="match status" value="1"/>
</dbReference>
<keyword evidence="5" id="KW-0378">Hydrolase</keyword>
<dbReference type="Pfam" id="PF03734">
    <property type="entry name" value="YkuD"/>
    <property type="match status" value="1"/>
</dbReference>
<organism evidence="12 13">
    <name type="scientific">Bosea massiliensis</name>
    <dbReference type="NCBI Taxonomy" id="151419"/>
    <lineage>
        <taxon>Bacteria</taxon>
        <taxon>Pseudomonadati</taxon>
        <taxon>Pseudomonadota</taxon>
        <taxon>Alphaproteobacteria</taxon>
        <taxon>Hyphomicrobiales</taxon>
        <taxon>Boseaceae</taxon>
        <taxon>Bosea</taxon>
    </lineage>
</organism>
<gene>
    <name evidence="12" type="ORF">ACFPN9_20195</name>
</gene>
<reference evidence="13" key="1">
    <citation type="journal article" date="2019" name="Int. J. Syst. Evol. Microbiol.">
        <title>The Global Catalogue of Microorganisms (GCM) 10K type strain sequencing project: providing services to taxonomists for standard genome sequencing and annotation.</title>
        <authorList>
            <consortium name="The Broad Institute Genomics Platform"/>
            <consortium name="The Broad Institute Genome Sequencing Center for Infectious Disease"/>
            <person name="Wu L."/>
            <person name="Ma J."/>
        </authorList>
    </citation>
    <scope>NUCLEOTIDE SEQUENCE [LARGE SCALE GENOMIC DNA]</scope>
    <source>
        <strain evidence="13">CCUG 43117</strain>
    </source>
</reference>
<feature type="chain" id="PRO_5045810436" evidence="10">
    <location>
        <begin position="24"/>
        <end position="199"/>
    </location>
</feature>
<evidence type="ECO:0000256" key="7">
    <source>
        <dbReference type="ARBA" id="ARBA00022984"/>
    </source>
</evidence>
<keyword evidence="6 9" id="KW-0133">Cell shape</keyword>
<evidence type="ECO:0000256" key="3">
    <source>
        <dbReference type="ARBA" id="ARBA00022676"/>
    </source>
</evidence>
<feature type="active site" description="Proton donor/acceptor" evidence="9">
    <location>
        <position position="158"/>
    </location>
</feature>
<feature type="signal peptide" evidence="10">
    <location>
        <begin position="1"/>
        <end position="23"/>
    </location>
</feature>
<evidence type="ECO:0000256" key="5">
    <source>
        <dbReference type="ARBA" id="ARBA00022801"/>
    </source>
</evidence>
<keyword evidence="8 9" id="KW-0961">Cell wall biogenesis/degradation</keyword>
<dbReference type="EC" id="2.3.2.-" evidence="12"/>
<dbReference type="PANTHER" id="PTHR30582:SF24">
    <property type="entry name" value="L,D-TRANSPEPTIDASE ERFK_SRFK-RELATED"/>
    <property type="match status" value="1"/>
</dbReference>
<keyword evidence="7 9" id="KW-0573">Peptidoglycan synthesis</keyword>
<accession>A0ABW0P649</accession>
<dbReference type="InterPro" id="IPR038063">
    <property type="entry name" value="Transpep_catalytic_dom"/>
</dbReference>
<evidence type="ECO:0000256" key="9">
    <source>
        <dbReference type="PROSITE-ProRule" id="PRU01373"/>
    </source>
</evidence>
<dbReference type="GO" id="GO:0016746">
    <property type="term" value="F:acyltransferase activity"/>
    <property type="evidence" value="ECO:0007669"/>
    <property type="project" value="UniProtKB-KW"/>
</dbReference>
<evidence type="ECO:0000256" key="4">
    <source>
        <dbReference type="ARBA" id="ARBA00022679"/>
    </source>
</evidence>
<dbReference type="CDD" id="cd16913">
    <property type="entry name" value="YkuD_like"/>
    <property type="match status" value="1"/>
</dbReference>
<dbReference type="InterPro" id="IPR005490">
    <property type="entry name" value="LD_TPept_cat_dom"/>
</dbReference>
<comment type="pathway">
    <text evidence="1 9">Cell wall biogenesis; peptidoglycan biosynthesis.</text>
</comment>
<dbReference type="Proteomes" id="UP001596060">
    <property type="component" value="Unassembled WGS sequence"/>
</dbReference>
<proteinExistence type="inferred from homology"/>
<keyword evidence="13" id="KW-1185">Reference proteome</keyword>
<comment type="similarity">
    <text evidence="2">Belongs to the YkuD family.</text>
</comment>
<sequence>MTLPLPTLAAVLLSITLSGAAAAQHRQSIAGQSEFSPTSLVPLAGDEDVQPMIVRTSRAVAFETQHPPGTIVISTSMRALHFVTGDGKAIQYSIAVGKDRFAWTGQEKVTRKAMWPDWRPPAEMRKRRPGLPLLVEGGPDNPLGARAIYLGSTLYRIHGSNEPGTIGQAVSSGCIRLSNEDVIDLYERVRIGAEVIVEP</sequence>
<dbReference type="EMBL" id="JBHSLU010000063">
    <property type="protein sequence ID" value="MFC5507567.1"/>
    <property type="molecule type" value="Genomic_DNA"/>
</dbReference>